<dbReference type="AlphaFoldDB" id="A0A3N5CRZ3"/>
<dbReference type="InterPro" id="IPR038301">
    <property type="entry name" value="AraC-like_sf"/>
</dbReference>
<sequence length="158" mass="17714">MSKPVTISPAIIETLYEEALVLAGASRAAFLRGEDDDDGTPGEISPAACDRRVAMSCEALRTTTRMMHAIAWLLNQRAYHSGQITEFQLRRHGRLPPAQPEGDPRQLAMLDGEMRALVDRTRALYARVERLDRAWRARFAMQPSAVHRLRDRLGTAFG</sequence>
<gene>
    <name evidence="1" type="ORF">EG799_10055</name>
</gene>
<dbReference type="RefSeq" id="WP_123880827.1">
    <property type="nucleotide sequence ID" value="NZ_RPFZ01000001.1"/>
</dbReference>
<reference evidence="1 2" key="1">
    <citation type="submission" date="2018-11" db="EMBL/GenBank/DDBJ databases">
        <title>Erythrobacter spongiae sp. nov., isolated from a marine sponge.</title>
        <authorList>
            <person name="Zhuang L."/>
            <person name="Luo L."/>
        </authorList>
    </citation>
    <scope>NUCLEOTIDE SEQUENCE [LARGE SCALE GENOMIC DNA]</scope>
    <source>
        <strain evidence="1 2">HN-E23</strain>
    </source>
</reference>
<proteinExistence type="predicted"/>
<dbReference type="Pfam" id="PF07323">
    <property type="entry name" value="DUF1465"/>
    <property type="match status" value="1"/>
</dbReference>
<dbReference type="EMBL" id="RPFZ01000001">
    <property type="protein sequence ID" value="RPF71923.1"/>
    <property type="molecule type" value="Genomic_DNA"/>
</dbReference>
<dbReference type="Gene3D" id="1.10.8.930">
    <property type="entry name" value="Protein of unknown function DUF1465"/>
    <property type="match status" value="1"/>
</dbReference>
<evidence type="ECO:0000313" key="2">
    <source>
        <dbReference type="Proteomes" id="UP000275232"/>
    </source>
</evidence>
<keyword evidence="2" id="KW-1185">Reference proteome</keyword>
<comment type="caution">
    <text evidence="1">The sequence shown here is derived from an EMBL/GenBank/DDBJ whole genome shotgun (WGS) entry which is preliminary data.</text>
</comment>
<organism evidence="1 2">
    <name type="scientific">Aurantiacibacter spongiae</name>
    <dbReference type="NCBI Taxonomy" id="2488860"/>
    <lineage>
        <taxon>Bacteria</taxon>
        <taxon>Pseudomonadati</taxon>
        <taxon>Pseudomonadota</taxon>
        <taxon>Alphaproteobacteria</taxon>
        <taxon>Sphingomonadales</taxon>
        <taxon>Erythrobacteraceae</taxon>
        <taxon>Aurantiacibacter</taxon>
    </lineage>
</organism>
<protein>
    <submittedName>
        <fullName evidence="1">DUF1465 family protein</fullName>
    </submittedName>
</protein>
<dbReference type="Proteomes" id="UP000275232">
    <property type="component" value="Unassembled WGS sequence"/>
</dbReference>
<accession>A0A3N5CRZ3</accession>
<evidence type="ECO:0000313" key="1">
    <source>
        <dbReference type="EMBL" id="RPF71923.1"/>
    </source>
</evidence>
<dbReference type="InterPro" id="IPR010848">
    <property type="entry name" value="DUF1465"/>
</dbReference>
<dbReference type="OrthoDB" id="9799531at2"/>
<name>A0A3N5CRZ3_9SPHN</name>